<reference evidence="10" key="2">
    <citation type="submission" date="2021-09" db="EMBL/GenBank/DDBJ databases">
        <authorList>
            <person name="Jia N."/>
            <person name="Wang J."/>
            <person name="Shi W."/>
            <person name="Du L."/>
            <person name="Sun Y."/>
            <person name="Zhan W."/>
            <person name="Jiang J."/>
            <person name="Wang Q."/>
            <person name="Zhang B."/>
            <person name="Ji P."/>
            <person name="Sakyi L.B."/>
            <person name="Cui X."/>
            <person name="Yuan T."/>
            <person name="Jiang B."/>
            <person name="Yang W."/>
            <person name="Lam T.T.-Y."/>
            <person name="Chang Q."/>
            <person name="Ding S."/>
            <person name="Wang X."/>
            <person name="Zhu J."/>
            <person name="Ruan X."/>
            <person name="Zhao L."/>
            <person name="Wei J."/>
            <person name="Que T."/>
            <person name="Du C."/>
            <person name="Cheng J."/>
            <person name="Dai P."/>
            <person name="Han X."/>
            <person name="Huang E."/>
            <person name="Gao Y."/>
            <person name="Liu J."/>
            <person name="Shao H."/>
            <person name="Ye R."/>
            <person name="Li L."/>
            <person name="Wei W."/>
            <person name="Wang X."/>
            <person name="Wang C."/>
            <person name="Huo Q."/>
            <person name="Li W."/>
            <person name="Guo W."/>
            <person name="Chen H."/>
            <person name="Chen S."/>
            <person name="Zhou L."/>
            <person name="Zhou L."/>
            <person name="Ni X."/>
            <person name="Tian J."/>
            <person name="Zhou Y."/>
            <person name="Sheng Y."/>
            <person name="Liu T."/>
            <person name="Pan Y."/>
            <person name="Xia L."/>
            <person name="Li J."/>
            <person name="Zhao F."/>
            <person name="Cao W."/>
        </authorList>
    </citation>
    <scope>NUCLEOTIDE SEQUENCE</scope>
    <source>
        <strain evidence="10">Rmic-2018</strain>
        <tissue evidence="10">Larvae</tissue>
    </source>
</reference>
<keyword evidence="3" id="KW-0645">Protease</keyword>
<dbReference type="SUPFAM" id="SSF55486">
    <property type="entry name" value="Metalloproteases ('zincins'), catalytic domain"/>
    <property type="match status" value="2"/>
</dbReference>
<dbReference type="PANTHER" id="PTHR11733:SF241">
    <property type="entry name" value="GH26575P-RELATED"/>
    <property type="match status" value="1"/>
</dbReference>
<dbReference type="PROSITE" id="PS51885">
    <property type="entry name" value="NEPRILYSIN"/>
    <property type="match status" value="1"/>
</dbReference>
<organism evidence="10 11">
    <name type="scientific">Rhipicephalus microplus</name>
    <name type="common">Cattle tick</name>
    <name type="synonym">Boophilus microplus</name>
    <dbReference type="NCBI Taxonomy" id="6941"/>
    <lineage>
        <taxon>Eukaryota</taxon>
        <taxon>Metazoa</taxon>
        <taxon>Ecdysozoa</taxon>
        <taxon>Arthropoda</taxon>
        <taxon>Chelicerata</taxon>
        <taxon>Arachnida</taxon>
        <taxon>Acari</taxon>
        <taxon>Parasitiformes</taxon>
        <taxon>Ixodida</taxon>
        <taxon>Ixodoidea</taxon>
        <taxon>Ixodidae</taxon>
        <taxon>Rhipicephalinae</taxon>
        <taxon>Rhipicephalus</taxon>
        <taxon>Boophilus</taxon>
    </lineage>
</organism>
<evidence type="ECO:0000313" key="10">
    <source>
        <dbReference type="EMBL" id="KAH8029397.1"/>
    </source>
</evidence>
<sequence length="870" mass="97649">MSGSPNLAAVLLVSAACYASRILVDWLALWAYPWCDHPTKCFDYVQELDASLDRSVDPCDNFYEHVCAHWSRRYAAFTSNLHLLHARTMSFFLHELERPAPQHQSKAVKQVVSGYQACRKAFNELREDVQVLFDIFSKFSVTWPALTLPENFDVIEYLLGMSLDYNLPTPVLLTLEPYLRTDKRYALSMYIKPTGNHDPFDPEKIAACMPLVAPSISGDTAFNLGEIIFFVYLDLIYHIEAFTSLDVMIPSYTTIEALADDVKDQAPLDSLLNAINRHLPQHKSVNKDEEVLTLKNTGLVLKELLRSSKQAHYVDLVLFSGWNIVTSMNFGMSSSLLSCVSGKSAFGNSFQAVARCLQAANEFTLNLHVMAQQEITSAQHAPACSSVSNTITDFVDQSRRLEDDRVAGYALARFFVDSMEQAEAVRNTTDTWNALRDATERNFATLSWMDESTAAGAMGHVGDLVPIIPLPAHLNSTEALDAFYDYLVEDQSLPFFQWYIRSRQQRSDKYKRLIREDPKVTVYREDIPLSSTDVNAFYLPLFHIMAILPAIMVPPFVPNGVARMVTYGSIGKILGHELSHAFDPQLSSLTRTGDTASWWSKQSFEIFLEKQRCVDSQLANYTDSEVHAFNVLSEAFADTAGAEKARLAYATLPTQQGALGYSPEQLFFVAGCFVFCAKNAYSWETEDKYPAYALRCNMPVSNQKHFAEAFGCPSDAALNPSTRCYAQDVFEEAPGEFKRQSYSEMSSCRLSPMPPPICPQDYVQDFFEEAPGEFKRQSNSEISSCQLSAMPPPICPHEYVQDFFKEAPGEFKRQSNSEISNCQLSAMPPPICPHEVRGICAVIKEEGEQYALTLLAWAREEVFPPADAPP</sequence>
<evidence type="ECO:0000256" key="7">
    <source>
        <dbReference type="ARBA" id="ARBA00023049"/>
    </source>
</evidence>
<keyword evidence="5" id="KW-0378">Hydrolase</keyword>
<dbReference type="GO" id="GO:0005886">
    <property type="term" value="C:plasma membrane"/>
    <property type="evidence" value="ECO:0007669"/>
    <property type="project" value="TreeGrafter"/>
</dbReference>
<dbReference type="Pfam" id="PF05649">
    <property type="entry name" value="Peptidase_M13_N"/>
    <property type="match status" value="1"/>
</dbReference>
<accession>A0A9J6E5S0</accession>
<comment type="cofactor">
    <cofactor evidence="1">
        <name>Zn(2+)</name>
        <dbReference type="ChEBI" id="CHEBI:29105"/>
    </cofactor>
</comment>
<feature type="domain" description="Peptidase M13 N-terminal" evidence="9">
    <location>
        <begin position="58"/>
        <end position="190"/>
    </location>
</feature>
<keyword evidence="6" id="KW-0862">Zinc</keyword>
<dbReference type="InterPro" id="IPR000718">
    <property type="entry name" value="Peptidase_M13"/>
</dbReference>
<dbReference type="PANTHER" id="PTHR11733">
    <property type="entry name" value="ZINC METALLOPROTEASE FAMILY M13 NEPRILYSIN-RELATED"/>
    <property type="match status" value="1"/>
</dbReference>
<dbReference type="InterPro" id="IPR024079">
    <property type="entry name" value="MetalloPept_cat_dom_sf"/>
</dbReference>
<dbReference type="Proteomes" id="UP000821866">
    <property type="component" value="Chromosome 3"/>
</dbReference>
<evidence type="ECO:0008006" key="12">
    <source>
        <dbReference type="Google" id="ProtNLM"/>
    </source>
</evidence>
<dbReference type="InterPro" id="IPR018497">
    <property type="entry name" value="Peptidase_M13_C"/>
</dbReference>
<dbReference type="Pfam" id="PF01431">
    <property type="entry name" value="Peptidase_M13"/>
    <property type="match status" value="1"/>
</dbReference>
<keyword evidence="4" id="KW-0479">Metal-binding</keyword>
<evidence type="ECO:0000256" key="4">
    <source>
        <dbReference type="ARBA" id="ARBA00022723"/>
    </source>
</evidence>
<name>A0A9J6E5S0_RHIMP</name>
<evidence type="ECO:0000259" key="9">
    <source>
        <dbReference type="Pfam" id="PF05649"/>
    </source>
</evidence>
<reference evidence="10" key="1">
    <citation type="journal article" date="2020" name="Cell">
        <title>Large-Scale Comparative Analyses of Tick Genomes Elucidate Their Genetic Diversity and Vector Capacities.</title>
        <authorList>
            <consortium name="Tick Genome and Microbiome Consortium (TIGMIC)"/>
            <person name="Jia N."/>
            <person name="Wang J."/>
            <person name="Shi W."/>
            <person name="Du L."/>
            <person name="Sun Y."/>
            <person name="Zhan W."/>
            <person name="Jiang J.F."/>
            <person name="Wang Q."/>
            <person name="Zhang B."/>
            <person name="Ji P."/>
            <person name="Bell-Sakyi L."/>
            <person name="Cui X.M."/>
            <person name="Yuan T.T."/>
            <person name="Jiang B.G."/>
            <person name="Yang W.F."/>
            <person name="Lam T.T."/>
            <person name="Chang Q.C."/>
            <person name="Ding S.J."/>
            <person name="Wang X.J."/>
            <person name="Zhu J.G."/>
            <person name="Ruan X.D."/>
            <person name="Zhao L."/>
            <person name="Wei J.T."/>
            <person name="Ye R.Z."/>
            <person name="Que T.C."/>
            <person name="Du C.H."/>
            <person name="Zhou Y.H."/>
            <person name="Cheng J.X."/>
            <person name="Dai P.F."/>
            <person name="Guo W.B."/>
            <person name="Han X.H."/>
            <person name="Huang E.J."/>
            <person name="Li L.F."/>
            <person name="Wei W."/>
            <person name="Gao Y.C."/>
            <person name="Liu J.Z."/>
            <person name="Shao H.Z."/>
            <person name="Wang X."/>
            <person name="Wang C.C."/>
            <person name="Yang T.C."/>
            <person name="Huo Q.B."/>
            <person name="Li W."/>
            <person name="Chen H.Y."/>
            <person name="Chen S.E."/>
            <person name="Zhou L.G."/>
            <person name="Ni X.B."/>
            <person name="Tian J.H."/>
            <person name="Sheng Y."/>
            <person name="Liu T."/>
            <person name="Pan Y.S."/>
            <person name="Xia L.Y."/>
            <person name="Li J."/>
            <person name="Zhao F."/>
            <person name="Cao W.C."/>
        </authorList>
    </citation>
    <scope>NUCLEOTIDE SEQUENCE</scope>
    <source>
        <strain evidence="10">Rmic-2018</strain>
    </source>
</reference>
<dbReference type="InterPro" id="IPR008753">
    <property type="entry name" value="Peptidase_M13_N"/>
</dbReference>
<keyword evidence="7" id="KW-0482">Metalloprotease</keyword>
<feature type="domain" description="Peptidase M13 C-terminal" evidence="8">
    <location>
        <begin position="535"/>
        <end position="724"/>
    </location>
</feature>
<gene>
    <name evidence="10" type="ORF">HPB51_000182</name>
</gene>
<dbReference type="GO" id="GO:0016485">
    <property type="term" value="P:protein processing"/>
    <property type="evidence" value="ECO:0007669"/>
    <property type="project" value="TreeGrafter"/>
</dbReference>
<protein>
    <recommendedName>
        <fullName evidence="12">M13 family peptidase</fullName>
    </recommendedName>
</protein>
<evidence type="ECO:0000256" key="6">
    <source>
        <dbReference type="ARBA" id="ARBA00022833"/>
    </source>
</evidence>
<dbReference type="InterPro" id="IPR042089">
    <property type="entry name" value="Peptidase_M13_dom_2"/>
</dbReference>
<evidence type="ECO:0000259" key="8">
    <source>
        <dbReference type="Pfam" id="PF01431"/>
    </source>
</evidence>
<evidence type="ECO:0000256" key="1">
    <source>
        <dbReference type="ARBA" id="ARBA00001947"/>
    </source>
</evidence>
<dbReference type="Gene3D" id="3.40.390.10">
    <property type="entry name" value="Collagenase (Catalytic Domain)"/>
    <property type="match status" value="2"/>
</dbReference>
<dbReference type="Gene3D" id="1.10.1380.10">
    <property type="entry name" value="Neutral endopeptidase , domain2"/>
    <property type="match status" value="2"/>
</dbReference>
<proteinExistence type="inferred from homology"/>
<evidence type="ECO:0000256" key="5">
    <source>
        <dbReference type="ARBA" id="ARBA00022801"/>
    </source>
</evidence>
<comment type="caution">
    <text evidence="10">The sequence shown here is derived from an EMBL/GenBank/DDBJ whole genome shotgun (WGS) entry which is preliminary data.</text>
</comment>
<dbReference type="VEuPathDB" id="VectorBase:LOC119165307"/>
<evidence type="ECO:0000256" key="2">
    <source>
        <dbReference type="ARBA" id="ARBA00007357"/>
    </source>
</evidence>
<comment type="similarity">
    <text evidence="2">Belongs to the peptidase M13 family.</text>
</comment>
<dbReference type="AlphaFoldDB" id="A0A9J6E5S0"/>
<evidence type="ECO:0000313" key="11">
    <source>
        <dbReference type="Proteomes" id="UP000821866"/>
    </source>
</evidence>
<dbReference type="EMBL" id="JABSTU010000005">
    <property type="protein sequence ID" value="KAH8029397.1"/>
    <property type="molecule type" value="Genomic_DNA"/>
</dbReference>
<keyword evidence="11" id="KW-1185">Reference proteome</keyword>
<dbReference type="GO" id="GO:0004222">
    <property type="term" value="F:metalloendopeptidase activity"/>
    <property type="evidence" value="ECO:0007669"/>
    <property type="project" value="InterPro"/>
</dbReference>
<evidence type="ECO:0000256" key="3">
    <source>
        <dbReference type="ARBA" id="ARBA00022670"/>
    </source>
</evidence>